<keyword evidence="13" id="KW-0238">DNA-binding</keyword>
<keyword evidence="11 23" id="KW-0378">Hydrolase</keyword>
<comment type="similarity">
    <text evidence="3">Belongs to the FPG family.</text>
</comment>
<evidence type="ECO:0000256" key="20">
    <source>
        <dbReference type="PROSITE-ProRule" id="PRU00391"/>
    </source>
</evidence>
<dbReference type="InterPro" id="IPR010979">
    <property type="entry name" value="Ribosomal_uS13-like_H2TH"/>
</dbReference>
<proteinExistence type="inferred from homology"/>
<dbReference type="GO" id="GO:0006284">
    <property type="term" value="P:base-excision repair"/>
    <property type="evidence" value="ECO:0007669"/>
    <property type="project" value="InterPro"/>
</dbReference>
<organism evidence="23">
    <name type="scientific">Candidatus Atribacter allofermentans</name>
    <dbReference type="NCBI Taxonomy" id="1852833"/>
    <lineage>
        <taxon>Bacteria</taxon>
        <taxon>Pseudomonadati</taxon>
        <taxon>Atribacterota</taxon>
        <taxon>Atribacteria</taxon>
        <taxon>Atribacterales</taxon>
        <taxon>Atribacteraceae</taxon>
        <taxon>Atribacter</taxon>
    </lineage>
</organism>
<evidence type="ECO:0000259" key="21">
    <source>
        <dbReference type="PROSITE" id="PS51066"/>
    </source>
</evidence>
<dbReference type="PANTHER" id="PTHR22993:SF9">
    <property type="entry name" value="FORMAMIDOPYRIMIDINE-DNA GLYCOSYLASE"/>
    <property type="match status" value="1"/>
</dbReference>
<evidence type="ECO:0000256" key="12">
    <source>
        <dbReference type="ARBA" id="ARBA00022833"/>
    </source>
</evidence>
<dbReference type="Pfam" id="PF01149">
    <property type="entry name" value="Fapy_DNA_glyco"/>
    <property type="match status" value="1"/>
</dbReference>
<accession>A0A1V5T2V3</accession>
<comment type="cofactor">
    <cofactor evidence="2">
        <name>Zn(2+)</name>
        <dbReference type="ChEBI" id="CHEBI:29105"/>
    </cofactor>
</comment>
<dbReference type="InterPro" id="IPR000214">
    <property type="entry name" value="Znf_DNA_glyclase/AP_lyase"/>
</dbReference>
<keyword evidence="16" id="KW-0511">Multifunctional enzyme</keyword>
<keyword evidence="8" id="KW-0479">Metal-binding</keyword>
<dbReference type="FunFam" id="1.10.8.50:FF:000003">
    <property type="entry name" value="Formamidopyrimidine-DNA glycosylase"/>
    <property type="match status" value="1"/>
</dbReference>
<feature type="domain" description="FPG-type" evidence="21">
    <location>
        <begin position="230"/>
        <end position="264"/>
    </location>
</feature>
<keyword evidence="15" id="KW-0456">Lyase</keyword>
<dbReference type="InterPro" id="IPR020629">
    <property type="entry name" value="FPG_Glyclase"/>
</dbReference>
<reference evidence="23" key="1">
    <citation type="submission" date="2017-02" db="EMBL/GenBank/DDBJ databases">
        <title>Delving into the versatile metabolic prowess of the omnipresent phylum Bacteroidetes.</title>
        <authorList>
            <person name="Nobu M.K."/>
            <person name="Mei R."/>
            <person name="Narihiro T."/>
            <person name="Kuroda K."/>
            <person name="Liu W.-T."/>
        </authorList>
    </citation>
    <scope>NUCLEOTIDE SEQUENCE</scope>
    <source>
        <strain evidence="23">ADurb.Bin276</strain>
    </source>
</reference>
<comment type="caution">
    <text evidence="23">The sequence shown here is derived from an EMBL/GenBank/DDBJ whole genome shotgun (WGS) entry which is preliminary data.</text>
</comment>
<dbReference type="CDD" id="cd08966">
    <property type="entry name" value="EcFpg-like_N"/>
    <property type="match status" value="1"/>
</dbReference>
<evidence type="ECO:0000256" key="10">
    <source>
        <dbReference type="ARBA" id="ARBA00022771"/>
    </source>
</evidence>
<evidence type="ECO:0000256" key="3">
    <source>
        <dbReference type="ARBA" id="ARBA00009409"/>
    </source>
</evidence>
<evidence type="ECO:0000256" key="18">
    <source>
        <dbReference type="ARBA" id="ARBA00030638"/>
    </source>
</evidence>
<dbReference type="PROSITE" id="PS01242">
    <property type="entry name" value="ZF_FPG_1"/>
    <property type="match status" value="1"/>
</dbReference>
<dbReference type="SMART" id="SM01232">
    <property type="entry name" value="H2TH"/>
    <property type="match status" value="1"/>
</dbReference>
<keyword evidence="10 20" id="KW-0863">Zinc-finger</keyword>
<dbReference type="InterPro" id="IPR015887">
    <property type="entry name" value="DNA_glyclase_Znf_dom_DNA_BS"/>
</dbReference>
<dbReference type="Pfam" id="PF06831">
    <property type="entry name" value="H2TH"/>
    <property type="match status" value="1"/>
</dbReference>
<protein>
    <recommendedName>
        <fullName evidence="7">Formamidopyrimidine-DNA glycosylase</fullName>
        <ecNumber evidence="5">3.2.2.23</ecNumber>
        <ecNumber evidence="6">4.2.99.18</ecNumber>
    </recommendedName>
    <alternativeName>
        <fullName evidence="18">DNA-(apurinic or apyrimidinic site) lyase MutM</fullName>
    </alternativeName>
</protein>
<dbReference type="InterPro" id="IPR012319">
    <property type="entry name" value="FPG_cat"/>
</dbReference>
<dbReference type="SUPFAM" id="SSF57716">
    <property type="entry name" value="Glucocorticoid receptor-like (DNA-binding domain)"/>
    <property type="match status" value="1"/>
</dbReference>
<evidence type="ECO:0000256" key="9">
    <source>
        <dbReference type="ARBA" id="ARBA00022763"/>
    </source>
</evidence>
<dbReference type="InterPro" id="IPR010663">
    <property type="entry name" value="Znf_FPG/IleRS"/>
</dbReference>
<evidence type="ECO:0000256" key="8">
    <source>
        <dbReference type="ARBA" id="ARBA00022723"/>
    </source>
</evidence>
<keyword evidence="17 23" id="KW-0326">Glycosidase</keyword>
<evidence type="ECO:0000256" key="6">
    <source>
        <dbReference type="ARBA" id="ARBA00012720"/>
    </source>
</evidence>
<name>A0A1V5T2V3_9BACT</name>
<evidence type="ECO:0000256" key="13">
    <source>
        <dbReference type="ARBA" id="ARBA00023125"/>
    </source>
</evidence>
<dbReference type="GO" id="GO:0140078">
    <property type="term" value="F:class I DNA-(apurinic or apyrimidinic site) endonuclease activity"/>
    <property type="evidence" value="ECO:0007669"/>
    <property type="project" value="UniProtKB-EC"/>
</dbReference>
<evidence type="ECO:0000256" key="7">
    <source>
        <dbReference type="ARBA" id="ARBA00016240"/>
    </source>
</evidence>
<dbReference type="NCBIfam" id="TIGR00577">
    <property type="entry name" value="fpg"/>
    <property type="match status" value="1"/>
</dbReference>
<evidence type="ECO:0000256" key="19">
    <source>
        <dbReference type="ARBA" id="ARBA00044632"/>
    </source>
</evidence>
<dbReference type="InterPro" id="IPR035937">
    <property type="entry name" value="FPG_N"/>
</dbReference>
<evidence type="ECO:0000256" key="4">
    <source>
        <dbReference type="ARBA" id="ARBA00011245"/>
    </source>
</evidence>
<dbReference type="EMBL" id="MWBQ01000033">
    <property type="protein sequence ID" value="OQA60751.1"/>
    <property type="molecule type" value="Genomic_DNA"/>
</dbReference>
<dbReference type="PANTHER" id="PTHR22993">
    <property type="entry name" value="FORMAMIDOPYRIMIDINE-DNA GLYCOSYLASE"/>
    <property type="match status" value="1"/>
</dbReference>
<evidence type="ECO:0000256" key="16">
    <source>
        <dbReference type="ARBA" id="ARBA00023268"/>
    </source>
</evidence>
<dbReference type="Proteomes" id="UP000485569">
    <property type="component" value="Unassembled WGS sequence"/>
</dbReference>
<evidence type="ECO:0000259" key="22">
    <source>
        <dbReference type="PROSITE" id="PS51068"/>
    </source>
</evidence>
<dbReference type="SUPFAM" id="SSF81624">
    <property type="entry name" value="N-terminal domain of MutM-like DNA repair proteins"/>
    <property type="match status" value="1"/>
</dbReference>
<keyword evidence="9" id="KW-0227">DNA damage</keyword>
<comment type="subunit">
    <text evidence="4">Monomer.</text>
</comment>
<comment type="catalytic activity">
    <reaction evidence="1">
        <text>Hydrolysis of DNA containing ring-opened 7-methylguanine residues, releasing 2,6-diamino-4-hydroxy-5-(N-methyl)formamidopyrimidine.</text>
        <dbReference type="EC" id="3.2.2.23"/>
    </reaction>
</comment>
<comment type="catalytic activity">
    <reaction evidence="19">
        <text>2'-deoxyribonucleotide-(2'-deoxyribose 5'-phosphate)-2'-deoxyribonucleotide-DNA = a 3'-end 2'-deoxyribonucleotide-(2,3-dehydro-2,3-deoxyribose 5'-phosphate)-DNA + a 5'-end 5'-phospho-2'-deoxyribonucleoside-DNA + H(+)</text>
        <dbReference type="Rhea" id="RHEA:66592"/>
        <dbReference type="Rhea" id="RHEA-COMP:13180"/>
        <dbReference type="Rhea" id="RHEA-COMP:16897"/>
        <dbReference type="Rhea" id="RHEA-COMP:17067"/>
        <dbReference type="ChEBI" id="CHEBI:15378"/>
        <dbReference type="ChEBI" id="CHEBI:136412"/>
        <dbReference type="ChEBI" id="CHEBI:157695"/>
        <dbReference type="ChEBI" id="CHEBI:167181"/>
        <dbReference type="EC" id="4.2.99.18"/>
    </reaction>
</comment>
<dbReference type="EC" id="4.2.99.18" evidence="6"/>
<evidence type="ECO:0000256" key="2">
    <source>
        <dbReference type="ARBA" id="ARBA00001947"/>
    </source>
</evidence>
<dbReference type="GO" id="GO:0034039">
    <property type="term" value="F:8-oxo-7,8-dihydroguanine DNA N-glycosylase activity"/>
    <property type="evidence" value="ECO:0007669"/>
    <property type="project" value="TreeGrafter"/>
</dbReference>
<dbReference type="Gene3D" id="1.10.8.50">
    <property type="match status" value="1"/>
</dbReference>
<dbReference type="InterPro" id="IPR015886">
    <property type="entry name" value="H2TH_FPG"/>
</dbReference>
<dbReference type="AlphaFoldDB" id="A0A1V5T2V3"/>
<dbReference type="GO" id="GO:0008270">
    <property type="term" value="F:zinc ion binding"/>
    <property type="evidence" value="ECO:0007669"/>
    <property type="project" value="UniProtKB-KW"/>
</dbReference>
<sequence>MPELPEVEIIRRELLLPLLGERIVDLEIDDKKIQIHSMDILNKVITDLIRKGKYLFLIFNDSSSLLFHMGMTGSLIYTKAKENLRFQRARITLSQGFISFCDARRFGKIKYLTENEREKVMENLGFDPLLSEYSWNNFEKLLINKTLPVKNFLMNQAWITGIGNIYASEILFLSKIHPEKRMKELTVQERKSLFDSIPLILNQAIICEGTTIRDYQHTNGSSGFFQNCLQVYDREGKPCLVCGTPIVRIKMAQRSTYFCPRCQKI</sequence>
<dbReference type="PROSITE" id="PS51066">
    <property type="entry name" value="ZF_FPG_2"/>
    <property type="match status" value="1"/>
</dbReference>
<dbReference type="Gene3D" id="3.20.190.10">
    <property type="entry name" value="MutM-like, N-terminal"/>
    <property type="match status" value="1"/>
</dbReference>
<dbReference type="NCBIfam" id="NF002211">
    <property type="entry name" value="PRK01103.1"/>
    <property type="match status" value="1"/>
</dbReference>
<evidence type="ECO:0000256" key="17">
    <source>
        <dbReference type="ARBA" id="ARBA00023295"/>
    </source>
</evidence>
<dbReference type="PROSITE" id="PS51068">
    <property type="entry name" value="FPG_CAT"/>
    <property type="match status" value="1"/>
</dbReference>
<evidence type="ECO:0000256" key="14">
    <source>
        <dbReference type="ARBA" id="ARBA00023204"/>
    </source>
</evidence>
<evidence type="ECO:0000256" key="1">
    <source>
        <dbReference type="ARBA" id="ARBA00001668"/>
    </source>
</evidence>
<feature type="domain" description="Formamidopyrimidine-DNA glycosylase catalytic" evidence="22">
    <location>
        <begin position="2"/>
        <end position="107"/>
    </location>
</feature>
<dbReference type="SMART" id="SM00898">
    <property type="entry name" value="Fapy_DNA_glyco"/>
    <property type="match status" value="1"/>
</dbReference>
<dbReference type="EC" id="3.2.2.23" evidence="5"/>
<evidence type="ECO:0000256" key="15">
    <source>
        <dbReference type="ARBA" id="ARBA00023239"/>
    </source>
</evidence>
<keyword evidence="14" id="KW-0234">DNA repair</keyword>
<dbReference type="GO" id="GO:0003684">
    <property type="term" value="F:damaged DNA binding"/>
    <property type="evidence" value="ECO:0007669"/>
    <property type="project" value="InterPro"/>
</dbReference>
<gene>
    <name evidence="23" type="primary">mutM_1</name>
    <name evidence="23" type="ORF">BWY41_00522</name>
</gene>
<evidence type="ECO:0000313" key="23">
    <source>
        <dbReference type="EMBL" id="OQA60751.1"/>
    </source>
</evidence>
<evidence type="ECO:0000256" key="11">
    <source>
        <dbReference type="ARBA" id="ARBA00022801"/>
    </source>
</evidence>
<keyword evidence="12" id="KW-0862">Zinc</keyword>
<dbReference type="Pfam" id="PF06827">
    <property type="entry name" value="zf-FPG_IleRS"/>
    <property type="match status" value="1"/>
</dbReference>
<dbReference type="SUPFAM" id="SSF46946">
    <property type="entry name" value="S13-like H2TH domain"/>
    <property type="match status" value="1"/>
</dbReference>
<evidence type="ECO:0000256" key="5">
    <source>
        <dbReference type="ARBA" id="ARBA00012024"/>
    </source>
</evidence>